<dbReference type="Proteomes" id="UP000772186">
    <property type="component" value="Unassembled WGS sequence"/>
</dbReference>
<reference evidence="1 2" key="1">
    <citation type="submission" date="2021-09" db="EMBL/GenBank/DDBJ databases">
        <title>WGS of Mycoplasma sp. Zaradi2 strains.</title>
        <authorList>
            <person name="Spergser J."/>
        </authorList>
    </citation>
    <scope>NUCLEOTIDE SEQUENCE [LARGE SCALE GENOMIC DNA]</scope>
    <source>
        <strain evidence="1 2">1331</strain>
    </source>
</reference>
<accession>A0A953NEX3</accession>
<dbReference type="EMBL" id="JAIQBY010000042">
    <property type="protein sequence ID" value="MBZ4195668.1"/>
    <property type="molecule type" value="Genomic_DNA"/>
</dbReference>
<name>A0A953NEX3_9MOLU</name>
<evidence type="ECO:0000313" key="1">
    <source>
        <dbReference type="EMBL" id="MBZ4195668.1"/>
    </source>
</evidence>
<sequence>MKKSNKLNNGEFQIFNLYKEAINSDIFVSYEKVVASSLLESSLGFKSPEYLEFDRMYNEGISKKFDLIFDFFIVHFDVDLKINMQALVPTIKFEESSNVDGINFKSNQPGKLGDFLTKINSRIETLLEKGMYVEIFPNIVVFKSKNTNSLKIVFDSSQVLYRG</sequence>
<dbReference type="RefSeq" id="WP_205517049.1">
    <property type="nucleotide sequence ID" value="NZ_CP070479.1"/>
</dbReference>
<dbReference type="AlphaFoldDB" id="A0A953NEX3"/>
<dbReference type="InterPro" id="IPR021222">
    <property type="entry name" value="DUF2714"/>
</dbReference>
<gene>
    <name evidence="1" type="ORF">LAD73_03000</name>
</gene>
<keyword evidence="2" id="KW-1185">Reference proteome</keyword>
<dbReference type="Pfam" id="PF10896">
    <property type="entry name" value="DUF2714"/>
    <property type="match status" value="1"/>
</dbReference>
<comment type="caution">
    <text evidence="1">The sequence shown here is derived from an EMBL/GenBank/DDBJ whole genome shotgun (WGS) entry which is preliminary data.</text>
</comment>
<organism evidence="1 2">
    <name type="scientific">Mycoplasma tauri</name>
    <dbReference type="NCBI Taxonomy" id="547987"/>
    <lineage>
        <taxon>Bacteria</taxon>
        <taxon>Bacillati</taxon>
        <taxon>Mycoplasmatota</taxon>
        <taxon>Mollicutes</taxon>
        <taxon>Mycoplasmataceae</taxon>
        <taxon>Mycoplasma</taxon>
    </lineage>
</organism>
<protein>
    <submittedName>
        <fullName evidence="1">DUF2714 domain-containing protein</fullName>
    </submittedName>
</protein>
<evidence type="ECO:0000313" key="2">
    <source>
        <dbReference type="Proteomes" id="UP000772186"/>
    </source>
</evidence>
<proteinExistence type="predicted"/>